<sequence>MLSIPSLRRHSLPRLSITGSQPVITCWHSVITEYYRRGRDLCINNTDLSPVSSCTLLC</sequence>
<dbReference type="EMBL" id="CATNWA010019141">
    <property type="protein sequence ID" value="CAI9611536.1"/>
    <property type="molecule type" value="Genomic_DNA"/>
</dbReference>
<evidence type="ECO:0000313" key="1">
    <source>
        <dbReference type="EMBL" id="CAI9611536.1"/>
    </source>
</evidence>
<name>A0ABN9GVB5_9NEOB</name>
<accession>A0ABN9GVB5</accession>
<dbReference type="Proteomes" id="UP001162483">
    <property type="component" value="Unassembled WGS sequence"/>
</dbReference>
<protein>
    <submittedName>
        <fullName evidence="1">Uncharacterized protein</fullName>
    </submittedName>
</protein>
<gene>
    <name evidence="1" type="ORF">SPARVUS_LOCUS14574091</name>
</gene>
<comment type="caution">
    <text evidence="1">The sequence shown here is derived from an EMBL/GenBank/DDBJ whole genome shotgun (WGS) entry which is preliminary data.</text>
</comment>
<keyword evidence="2" id="KW-1185">Reference proteome</keyword>
<organism evidence="1 2">
    <name type="scientific">Staurois parvus</name>
    <dbReference type="NCBI Taxonomy" id="386267"/>
    <lineage>
        <taxon>Eukaryota</taxon>
        <taxon>Metazoa</taxon>
        <taxon>Chordata</taxon>
        <taxon>Craniata</taxon>
        <taxon>Vertebrata</taxon>
        <taxon>Euteleostomi</taxon>
        <taxon>Amphibia</taxon>
        <taxon>Batrachia</taxon>
        <taxon>Anura</taxon>
        <taxon>Neobatrachia</taxon>
        <taxon>Ranoidea</taxon>
        <taxon>Ranidae</taxon>
        <taxon>Staurois</taxon>
    </lineage>
</organism>
<evidence type="ECO:0000313" key="2">
    <source>
        <dbReference type="Proteomes" id="UP001162483"/>
    </source>
</evidence>
<reference evidence="1" key="1">
    <citation type="submission" date="2023-05" db="EMBL/GenBank/DDBJ databases">
        <authorList>
            <person name="Stuckert A."/>
        </authorList>
    </citation>
    <scope>NUCLEOTIDE SEQUENCE</scope>
</reference>
<proteinExistence type="predicted"/>
<feature type="non-terminal residue" evidence="1">
    <location>
        <position position="58"/>
    </location>
</feature>